<dbReference type="Pfam" id="PF00005">
    <property type="entry name" value="ABC_tran"/>
    <property type="match status" value="2"/>
</dbReference>
<keyword evidence="1" id="KW-0547">Nucleotide-binding</keyword>
<dbReference type="Proteomes" id="UP001589693">
    <property type="component" value="Unassembled WGS sequence"/>
</dbReference>
<feature type="domain" description="ABC transporter" evidence="4">
    <location>
        <begin position="363"/>
        <end position="559"/>
    </location>
</feature>
<dbReference type="PANTHER" id="PTHR42855">
    <property type="entry name" value="ABC TRANSPORTER ATP-BINDING SUBUNIT"/>
    <property type="match status" value="1"/>
</dbReference>
<evidence type="ECO:0000256" key="3">
    <source>
        <dbReference type="SAM" id="Coils"/>
    </source>
</evidence>
<reference evidence="5 6" key="1">
    <citation type="submission" date="2024-09" db="EMBL/GenBank/DDBJ databases">
        <authorList>
            <person name="Sun Q."/>
            <person name="Mori K."/>
        </authorList>
    </citation>
    <scope>NUCLEOTIDE SEQUENCE [LARGE SCALE GENOMIC DNA]</scope>
    <source>
        <strain evidence="5 6">TBRC 7907</strain>
    </source>
</reference>
<dbReference type="RefSeq" id="WP_377850497.1">
    <property type="nucleotide sequence ID" value="NZ_JBHLZU010000005.1"/>
</dbReference>
<dbReference type="CDD" id="cd03221">
    <property type="entry name" value="ABCF_EF-3"/>
    <property type="match status" value="1"/>
</dbReference>
<dbReference type="InterPro" id="IPR003439">
    <property type="entry name" value="ABC_transporter-like_ATP-bd"/>
</dbReference>
<dbReference type="PANTHER" id="PTHR42855:SF2">
    <property type="entry name" value="DRUG RESISTANCE ABC TRANSPORTER,ATP-BINDING PROTEIN"/>
    <property type="match status" value="1"/>
</dbReference>
<comment type="caution">
    <text evidence="5">The sequence shown here is derived from an EMBL/GenBank/DDBJ whole genome shotgun (WGS) entry which is preliminary data.</text>
</comment>
<sequence>MRSPRRQDPHDTEVLADGVDTAHLVAENLVCVLGDRTVLADVSVTVAAGERLGLIGENGHGKSTLLRTLAGRLPPQRGHVLRAVPGRTGFLPQEPDFPVTATISDVLVEANAALDELAEAMRAAERAMETADEARLPAVLAEYGRAQEEFGRRGGWERDARVGEVLAAFGLADIPVTRPVAELAGGERSRLALAALILAEPAALLLDEPTNHLDDAAVEWLRSWLTGTRSPCLIASHDRAFLDTAVTGILDLDGPRGELTRHGGGYRDYLAAQRAARQRWELRYREWREAVDQARHRIENAHRTGGHDRVRTDGPKMAFGMRGDKAEVAVARTTRAARLQLARLLDEAVPRPPRPLSFTPPASGSAAVEATGIVVGDVLRGVDLVVRQGELMVITAPNGAGKSTLLRVLAGELTPDRGTVTVTEGARIGYLAQETSYPDPSRALLEVYRQRRELHAEDAEAELLRFGLFRRRDLTVPVDRLSVGQRRRLHLAELFAGRPDLLLLDEPTNHLSLMLVEQLQEAVEGFAGAVLLATHDRSVRDRHAHRVRRLVEGRLEGTP</sequence>
<gene>
    <name evidence="5" type="ORF">ACFFQA_05365</name>
</gene>
<dbReference type="SMART" id="SM00382">
    <property type="entry name" value="AAA"/>
    <property type="match status" value="2"/>
</dbReference>
<evidence type="ECO:0000313" key="5">
    <source>
        <dbReference type="EMBL" id="MFB9903362.1"/>
    </source>
</evidence>
<dbReference type="Gene3D" id="3.40.50.300">
    <property type="entry name" value="P-loop containing nucleotide triphosphate hydrolases"/>
    <property type="match status" value="2"/>
</dbReference>
<keyword evidence="3" id="KW-0175">Coiled coil</keyword>
<evidence type="ECO:0000256" key="2">
    <source>
        <dbReference type="ARBA" id="ARBA00022840"/>
    </source>
</evidence>
<organism evidence="5 6">
    <name type="scientific">Allokutzneria oryzae</name>
    <dbReference type="NCBI Taxonomy" id="1378989"/>
    <lineage>
        <taxon>Bacteria</taxon>
        <taxon>Bacillati</taxon>
        <taxon>Actinomycetota</taxon>
        <taxon>Actinomycetes</taxon>
        <taxon>Pseudonocardiales</taxon>
        <taxon>Pseudonocardiaceae</taxon>
        <taxon>Allokutzneria</taxon>
    </lineage>
</organism>
<dbReference type="GO" id="GO:0005524">
    <property type="term" value="F:ATP binding"/>
    <property type="evidence" value="ECO:0007669"/>
    <property type="project" value="UniProtKB-KW"/>
</dbReference>
<dbReference type="SUPFAM" id="SSF52540">
    <property type="entry name" value="P-loop containing nucleoside triphosphate hydrolases"/>
    <property type="match status" value="2"/>
</dbReference>
<feature type="coiled-coil region" evidence="3">
    <location>
        <begin position="277"/>
        <end position="304"/>
    </location>
</feature>
<name>A0ABV5ZR49_9PSEU</name>
<keyword evidence="6" id="KW-1185">Reference proteome</keyword>
<dbReference type="InterPro" id="IPR003593">
    <property type="entry name" value="AAA+_ATPase"/>
</dbReference>
<dbReference type="PROSITE" id="PS50893">
    <property type="entry name" value="ABC_TRANSPORTER_2"/>
    <property type="match status" value="2"/>
</dbReference>
<evidence type="ECO:0000256" key="1">
    <source>
        <dbReference type="ARBA" id="ARBA00022741"/>
    </source>
</evidence>
<protein>
    <submittedName>
        <fullName evidence="5">ABC-F family ATP-binding cassette domain-containing protein</fullName>
    </submittedName>
</protein>
<evidence type="ECO:0000259" key="4">
    <source>
        <dbReference type="PROSITE" id="PS50893"/>
    </source>
</evidence>
<accession>A0ABV5ZR49</accession>
<dbReference type="InterPro" id="IPR027417">
    <property type="entry name" value="P-loop_NTPase"/>
</dbReference>
<dbReference type="InterPro" id="IPR051309">
    <property type="entry name" value="ABCF_ATPase"/>
</dbReference>
<keyword evidence="2 5" id="KW-0067">ATP-binding</keyword>
<dbReference type="EMBL" id="JBHLZU010000005">
    <property type="protein sequence ID" value="MFB9903362.1"/>
    <property type="molecule type" value="Genomic_DNA"/>
</dbReference>
<feature type="domain" description="ABC transporter" evidence="4">
    <location>
        <begin position="24"/>
        <end position="278"/>
    </location>
</feature>
<evidence type="ECO:0000313" key="6">
    <source>
        <dbReference type="Proteomes" id="UP001589693"/>
    </source>
</evidence>
<dbReference type="InterPro" id="IPR017871">
    <property type="entry name" value="ABC_transporter-like_CS"/>
</dbReference>
<feature type="coiled-coil region" evidence="3">
    <location>
        <begin position="107"/>
        <end position="134"/>
    </location>
</feature>
<proteinExistence type="predicted"/>
<dbReference type="PROSITE" id="PS00211">
    <property type="entry name" value="ABC_TRANSPORTER_1"/>
    <property type="match status" value="1"/>
</dbReference>